<keyword evidence="2 6" id="KW-0227">DNA damage</keyword>
<dbReference type="GO" id="GO:0000400">
    <property type="term" value="F:four-way junction DNA binding"/>
    <property type="evidence" value="ECO:0007669"/>
    <property type="project" value="UniProtKB-UniRule"/>
</dbReference>
<keyword evidence="8" id="KW-0347">Helicase</keyword>
<dbReference type="InterPro" id="IPR011114">
    <property type="entry name" value="RuvA_C"/>
</dbReference>
<dbReference type="GO" id="GO:0006281">
    <property type="term" value="P:DNA repair"/>
    <property type="evidence" value="ECO:0007669"/>
    <property type="project" value="UniProtKB-UniRule"/>
</dbReference>
<dbReference type="GO" id="GO:0009378">
    <property type="term" value="F:four-way junction helicase activity"/>
    <property type="evidence" value="ECO:0007669"/>
    <property type="project" value="InterPro"/>
</dbReference>
<dbReference type="GO" id="GO:0005737">
    <property type="term" value="C:cytoplasm"/>
    <property type="evidence" value="ECO:0007669"/>
    <property type="project" value="UniProtKB-SubCell"/>
</dbReference>
<comment type="similarity">
    <text evidence="6">Belongs to the RuvA family.</text>
</comment>
<dbReference type="InterPro" id="IPR013849">
    <property type="entry name" value="DNA_helicase_Holl-junc_RuvA_I"/>
</dbReference>
<dbReference type="GO" id="GO:0009379">
    <property type="term" value="C:Holliday junction helicase complex"/>
    <property type="evidence" value="ECO:0007669"/>
    <property type="project" value="InterPro"/>
</dbReference>
<dbReference type="InterPro" id="IPR012340">
    <property type="entry name" value="NA-bd_OB-fold"/>
</dbReference>
<protein>
    <recommendedName>
        <fullName evidence="6">Holliday junction branch migration complex subunit RuvA</fullName>
    </recommendedName>
</protein>
<dbReference type="NCBIfam" id="TIGR00084">
    <property type="entry name" value="ruvA"/>
    <property type="match status" value="1"/>
</dbReference>
<keyword evidence="4 6" id="KW-0233">DNA recombination</keyword>
<accession>A0A542ZPX7</accession>
<dbReference type="HAMAP" id="MF_00031">
    <property type="entry name" value="DNA_HJ_migration_RuvA"/>
    <property type="match status" value="1"/>
</dbReference>
<evidence type="ECO:0000256" key="6">
    <source>
        <dbReference type="HAMAP-Rule" id="MF_00031"/>
    </source>
</evidence>
<proteinExistence type="inferred from homology"/>
<dbReference type="GO" id="GO:0048476">
    <property type="term" value="C:Holliday junction resolvase complex"/>
    <property type="evidence" value="ECO:0007669"/>
    <property type="project" value="UniProtKB-UniRule"/>
</dbReference>
<evidence type="ECO:0000256" key="1">
    <source>
        <dbReference type="ARBA" id="ARBA00022490"/>
    </source>
</evidence>
<feature type="domain" description="Helix-hairpin-helix DNA-binding motif class 1" evidence="7">
    <location>
        <begin position="72"/>
        <end position="91"/>
    </location>
</feature>
<sequence length="201" mass="21020">MIAHLHGTVTAAGGTHVVVDLGGLGVRAECTPETSAAVRLGERAELHTSLVVREDSLTLYAFSNPDERDCFELAQSASGVGPRIAQAMMAVLGADGFVEAIAGEDPKRLAQTPGIGSKTAQKIILELKDKVHALGAVRDDISTSPSDAGAWRRQVAEGLEGLGWSAKDAESACDAIAPMAEDETDVAVLMRAALQTFAKKR</sequence>
<dbReference type="GO" id="GO:0005524">
    <property type="term" value="F:ATP binding"/>
    <property type="evidence" value="ECO:0007669"/>
    <property type="project" value="InterPro"/>
</dbReference>
<keyword evidence="9" id="KW-1185">Reference proteome</keyword>
<dbReference type="Pfam" id="PF01330">
    <property type="entry name" value="RuvA_N"/>
    <property type="match status" value="1"/>
</dbReference>
<keyword evidence="8" id="KW-0378">Hydrolase</keyword>
<comment type="caution">
    <text evidence="8">The sequence shown here is derived from an EMBL/GenBank/DDBJ whole genome shotgun (WGS) entry which is preliminary data.</text>
</comment>
<keyword evidence="8" id="KW-0067">ATP-binding</keyword>
<dbReference type="SUPFAM" id="SSF47781">
    <property type="entry name" value="RuvA domain 2-like"/>
    <property type="match status" value="1"/>
</dbReference>
<dbReference type="InterPro" id="IPR000085">
    <property type="entry name" value="RuvA"/>
</dbReference>
<keyword evidence="1 6" id="KW-0963">Cytoplasm</keyword>
<keyword evidence="3 6" id="KW-0238">DNA-binding</keyword>
<name>A0A542ZPX7_9ACTN</name>
<dbReference type="SUPFAM" id="SSF50249">
    <property type="entry name" value="Nucleic acid-binding proteins"/>
    <property type="match status" value="1"/>
</dbReference>
<dbReference type="InterPro" id="IPR010994">
    <property type="entry name" value="RuvA_2-like"/>
</dbReference>
<dbReference type="GO" id="GO:0006310">
    <property type="term" value="P:DNA recombination"/>
    <property type="evidence" value="ECO:0007669"/>
    <property type="project" value="UniProtKB-UniRule"/>
</dbReference>
<evidence type="ECO:0000256" key="3">
    <source>
        <dbReference type="ARBA" id="ARBA00023125"/>
    </source>
</evidence>
<evidence type="ECO:0000259" key="7">
    <source>
        <dbReference type="SMART" id="SM00278"/>
    </source>
</evidence>
<dbReference type="Gene3D" id="1.10.8.10">
    <property type="entry name" value="DNA helicase RuvA subunit, C-terminal domain"/>
    <property type="match status" value="1"/>
</dbReference>
<dbReference type="RefSeq" id="WP_142092273.1">
    <property type="nucleotide sequence ID" value="NZ_BAAAMD010000003.1"/>
</dbReference>
<feature type="region of interest" description="Domain III" evidence="6">
    <location>
        <begin position="151"/>
        <end position="201"/>
    </location>
</feature>
<dbReference type="InterPro" id="IPR003583">
    <property type="entry name" value="Hlx-hairpin-Hlx_DNA-bd_motif"/>
</dbReference>
<organism evidence="8 9">
    <name type="scientific">Propioniferax innocua</name>
    <dbReference type="NCBI Taxonomy" id="1753"/>
    <lineage>
        <taxon>Bacteria</taxon>
        <taxon>Bacillati</taxon>
        <taxon>Actinomycetota</taxon>
        <taxon>Actinomycetes</taxon>
        <taxon>Propionibacteriales</taxon>
        <taxon>Propionibacteriaceae</taxon>
        <taxon>Propioniferax</taxon>
    </lineage>
</organism>
<comment type="subcellular location">
    <subcellularLocation>
        <location evidence="6">Cytoplasm</location>
    </subcellularLocation>
</comment>
<comment type="domain">
    <text evidence="6">Has three domains with a flexible linker between the domains II and III and assumes an 'L' shape. Domain III is highly mobile and contacts RuvB.</text>
</comment>
<dbReference type="SUPFAM" id="SSF46929">
    <property type="entry name" value="DNA helicase RuvA subunit, C-terminal domain"/>
    <property type="match status" value="1"/>
</dbReference>
<dbReference type="AlphaFoldDB" id="A0A542ZPX7"/>
<evidence type="ECO:0000256" key="5">
    <source>
        <dbReference type="ARBA" id="ARBA00023204"/>
    </source>
</evidence>
<comment type="subunit">
    <text evidence="6">Homotetramer. Forms an RuvA(8)-RuvB(12)-Holliday junction (HJ) complex. HJ DNA is sandwiched between 2 RuvA tetramers; dsDNA enters through RuvA and exits via RuvB. An RuvB hexamer assembles on each DNA strand where it exits the tetramer. Each RuvB hexamer is contacted by two RuvA subunits (via domain III) on 2 adjacent RuvB subunits; this complex drives branch migration. In the full resolvosome a probable DNA-RuvA(4)-RuvB(12)-RuvC(2) complex forms which resolves the HJ.</text>
</comment>
<reference evidence="8 9" key="1">
    <citation type="submission" date="2019-06" db="EMBL/GenBank/DDBJ databases">
        <title>Sequencing the genomes of 1000 actinobacteria strains.</title>
        <authorList>
            <person name="Klenk H.-P."/>
        </authorList>
    </citation>
    <scope>NUCLEOTIDE SEQUENCE [LARGE SCALE GENOMIC DNA]</scope>
    <source>
        <strain evidence="8 9">DSM 8251</strain>
    </source>
</reference>
<feature type="domain" description="Helix-hairpin-helix DNA-binding motif class 1" evidence="7">
    <location>
        <begin position="107"/>
        <end position="126"/>
    </location>
</feature>
<gene>
    <name evidence="6" type="primary">ruvA</name>
    <name evidence="8" type="ORF">FB460_0196</name>
</gene>
<dbReference type="Gene3D" id="1.10.150.20">
    <property type="entry name" value="5' to 3' exonuclease, C-terminal subdomain"/>
    <property type="match status" value="1"/>
</dbReference>
<keyword evidence="8" id="KW-0547">Nucleotide-binding</keyword>
<comment type="function">
    <text evidence="6">The RuvA-RuvB-RuvC complex processes Holliday junction (HJ) DNA during genetic recombination and DNA repair, while the RuvA-RuvB complex plays an important role in the rescue of blocked DNA replication forks via replication fork reversal (RFR). RuvA specifically binds to HJ cruciform DNA, conferring on it an open structure. The RuvB hexamer acts as an ATP-dependent pump, pulling dsDNA into and through the RuvAB complex. HJ branch migration allows RuvC to scan DNA until it finds its consensus sequence, where it cleaves and resolves the cruciform DNA.</text>
</comment>
<dbReference type="Proteomes" id="UP000316196">
    <property type="component" value="Unassembled WGS sequence"/>
</dbReference>
<dbReference type="InterPro" id="IPR036267">
    <property type="entry name" value="RuvA_C_sf"/>
</dbReference>
<dbReference type="Gene3D" id="2.40.50.140">
    <property type="entry name" value="Nucleic acid-binding proteins"/>
    <property type="match status" value="1"/>
</dbReference>
<evidence type="ECO:0000313" key="9">
    <source>
        <dbReference type="Proteomes" id="UP000316196"/>
    </source>
</evidence>
<comment type="caution">
    <text evidence="6">Lacks conserved residue(s) required for the propagation of feature annotation.</text>
</comment>
<dbReference type="SMART" id="SM00278">
    <property type="entry name" value="HhH1"/>
    <property type="match status" value="2"/>
</dbReference>
<dbReference type="Pfam" id="PF14520">
    <property type="entry name" value="HHH_5"/>
    <property type="match status" value="1"/>
</dbReference>
<evidence type="ECO:0000313" key="8">
    <source>
        <dbReference type="EMBL" id="TQL62421.1"/>
    </source>
</evidence>
<keyword evidence="5 6" id="KW-0234">DNA repair</keyword>
<dbReference type="Pfam" id="PF07499">
    <property type="entry name" value="RuvA_C"/>
    <property type="match status" value="1"/>
</dbReference>
<dbReference type="OrthoDB" id="5293449at2"/>
<dbReference type="EMBL" id="VFOR01000001">
    <property type="protein sequence ID" value="TQL62421.1"/>
    <property type="molecule type" value="Genomic_DNA"/>
</dbReference>
<evidence type="ECO:0000256" key="2">
    <source>
        <dbReference type="ARBA" id="ARBA00022763"/>
    </source>
</evidence>
<evidence type="ECO:0000256" key="4">
    <source>
        <dbReference type="ARBA" id="ARBA00023172"/>
    </source>
</evidence>
<feature type="region of interest" description="Domain II" evidence="6">
    <location>
        <begin position="64"/>
        <end position="141"/>
    </location>
</feature>